<keyword evidence="1" id="KW-0175">Coiled coil</keyword>
<accession>A0A9D2P421</accession>
<comment type="caution">
    <text evidence="3">The sequence shown here is derived from an EMBL/GenBank/DDBJ whole genome shotgun (WGS) entry which is preliminary data.</text>
</comment>
<protein>
    <submittedName>
        <fullName evidence="3">M15 family metallopeptidase</fullName>
    </submittedName>
</protein>
<dbReference type="PANTHER" id="PTHR34385">
    <property type="entry name" value="D-ALANYL-D-ALANINE CARBOXYPEPTIDASE"/>
    <property type="match status" value="1"/>
</dbReference>
<dbReference type="GO" id="GO:0008233">
    <property type="term" value="F:peptidase activity"/>
    <property type="evidence" value="ECO:0007669"/>
    <property type="project" value="InterPro"/>
</dbReference>
<dbReference type="EMBL" id="DWWI01000180">
    <property type="protein sequence ID" value="HJC43727.1"/>
    <property type="molecule type" value="Genomic_DNA"/>
</dbReference>
<evidence type="ECO:0000313" key="4">
    <source>
        <dbReference type="Proteomes" id="UP000823895"/>
    </source>
</evidence>
<dbReference type="GO" id="GO:0006508">
    <property type="term" value="P:proteolysis"/>
    <property type="evidence" value="ECO:0007669"/>
    <property type="project" value="InterPro"/>
</dbReference>
<dbReference type="PANTHER" id="PTHR34385:SF1">
    <property type="entry name" value="PEPTIDOGLYCAN L-ALANYL-D-GLUTAMATE ENDOPEPTIDASE CWLK"/>
    <property type="match status" value="1"/>
</dbReference>
<evidence type="ECO:0000256" key="1">
    <source>
        <dbReference type="SAM" id="Coils"/>
    </source>
</evidence>
<feature type="coiled-coil region" evidence="1">
    <location>
        <begin position="37"/>
        <end position="75"/>
    </location>
</feature>
<dbReference type="InterPro" id="IPR052179">
    <property type="entry name" value="DD-CPase-like"/>
</dbReference>
<organism evidence="3 4">
    <name type="scientific">Candidatus Mediterraneibacter gallistercoris</name>
    <dbReference type="NCBI Taxonomy" id="2838671"/>
    <lineage>
        <taxon>Bacteria</taxon>
        <taxon>Bacillati</taxon>
        <taxon>Bacillota</taxon>
        <taxon>Clostridia</taxon>
        <taxon>Lachnospirales</taxon>
        <taxon>Lachnospiraceae</taxon>
        <taxon>Mediterraneibacter</taxon>
    </lineage>
</organism>
<sequence length="264" mass="29736">MIKFDFDRHKMKPFGIGAALGLAVGVLAVSLGAYHIVSQNKAEAAAQEAELTAENEELKEQIKKEKAVEENTETLAGDEDGWQLILVNEDHPLDASYVPEKLTEISPGYPVDDRIITDLKQMLDDGAAQGLSMYVTSAYRSYDQQIETFNASMQNRLNQKMTPLQAYQETSTSVALPGTSEHATGLAVDIISTEYEALDDRQGDTDEQKWLMEHCWEYGFILRYPPEKSDITGIIYEPWHYRYVGKDAAKEITEQGITLEEYLR</sequence>
<dbReference type="InterPro" id="IPR009045">
    <property type="entry name" value="Zn_M74/Hedgehog-like"/>
</dbReference>
<evidence type="ECO:0000313" key="3">
    <source>
        <dbReference type="EMBL" id="HJC43727.1"/>
    </source>
</evidence>
<dbReference type="Gene3D" id="3.30.1380.10">
    <property type="match status" value="1"/>
</dbReference>
<dbReference type="Pfam" id="PF02557">
    <property type="entry name" value="VanY"/>
    <property type="match status" value="1"/>
</dbReference>
<name>A0A9D2P421_9FIRM</name>
<dbReference type="AlphaFoldDB" id="A0A9D2P421"/>
<reference evidence="3" key="1">
    <citation type="journal article" date="2021" name="PeerJ">
        <title>Extensive microbial diversity within the chicken gut microbiome revealed by metagenomics and culture.</title>
        <authorList>
            <person name="Gilroy R."/>
            <person name="Ravi A."/>
            <person name="Getino M."/>
            <person name="Pursley I."/>
            <person name="Horton D.L."/>
            <person name="Alikhan N.F."/>
            <person name="Baker D."/>
            <person name="Gharbi K."/>
            <person name="Hall N."/>
            <person name="Watson M."/>
            <person name="Adriaenssens E.M."/>
            <person name="Foster-Nyarko E."/>
            <person name="Jarju S."/>
            <person name="Secka A."/>
            <person name="Antonio M."/>
            <person name="Oren A."/>
            <person name="Chaudhuri R.R."/>
            <person name="La Ragione R."/>
            <person name="Hildebrand F."/>
            <person name="Pallen M.J."/>
        </authorList>
    </citation>
    <scope>NUCLEOTIDE SEQUENCE</scope>
    <source>
        <strain evidence="3">CHK165-2605</strain>
    </source>
</reference>
<feature type="domain" description="D-alanyl-D-alanine carboxypeptidase-like core" evidence="2">
    <location>
        <begin position="112"/>
        <end position="246"/>
    </location>
</feature>
<gene>
    <name evidence="3" type="ORF">H9756_08630</name>
</gene>
<reference evidence="3" key="2">
    <citation type="submission" date="2021-04" db="EMBL/GenBank/DDBJ databases">
        <authorList>
            <person name="Gilroy R."/>
        </authorList>
    </citation>
    <scope>NUCLEOTIDE SEQUENCE</scope>
    <source>
        <strain evidence="3">CHK165-2605</strain>
    </source>
</reference>
<dbReference type="CDD" id="cd14852">
    <property type="entry name" value="LD-carboxypeptidase"/>
    <property type="match status" value="1"/>
</dbReference>
<evidence type="ECO:0000259" key="2">
    <source>
        <dbReference type="Pfam" id="PF02557"/>
    </source>
</evidence>
<dbReference type="Proteomes" id="UP000823895">
    <property type="component" value="Unassembled WGS sequence"/>
</dbReference>
<dbReference type="InterPro" id="IPR058193">
    <property type="entry name" value="VanY/YodJ_core_dom"/>
</dbReference>
<dbReference type="InterPro" id="IPR003709">
    <property type="entry name" value="VanY-like_core_dom"/>
</dbReference>
<proteinExistence type="predicted"/>
<dbReference type="SUPFAM" id="SSF55166">
    <property type="entry name" value="Hedgehog/DD-peptidase"/>
    <property type="match status" value="1"/>
</dbReference>